<evidence type="ECO:0000256" key="4">
    <source>
        <dbReference type="ARBA" id="ARBA00022898"/>
    </source>
</evidence>
<sequence length="498" mass="56034">MTSCVDSHLNRTDKSADIKFLDKVFDLVKKYYVETSTGKSKVIDFKLPSEIKSEIDFTLYDKSTDESKLLELCEKVLSTSVRCTHPFFFNQLFGGTHPYSLAGEFLTTVANGSMFTYEIAPVYSIMEKEVCLKLASFLGWDDTDSILAPGGSMCNLYGLLCARHKAFPSVKTKGIRGLPNMVILTSEHSHYSIGKFAILMGIGTDNVVKVNCDEDGRMSPKDLRLKILKLKEDSSNPICVVSTMGTTVLGAIDPIGAIADVCMEFGIWHHVDGCLAGPAVMLPELADDVKGIESIDSFSWDAHKLWTVPLQCAAFLVNPKHKGIMLEANSMNARYLFQQDKQNYDPSLDTGDKSIQCGRHIDVLKLWIWWKGKGTDGVREDSQLCVKHARLLGKMVEEREGFEMVFRVQFIQICFFYIPPGLRSLERNEDFYAKLDTVAAYIKSEMVKKGDVMIGYQRSHHPRNINYWRMVVSNPAITKADLVKVLDEIEELGKRMFS</sequence>
<reference evidence="8 9" key="1">
    <citation type="journal article" date="2023" name="BMC Biol.">
        <title>The compact genome of the sponge Oopsacas minuta (Hexactinellida) is lacking key metazoan core genes.</title>
        <authorList>
            <person name="Santini S."/>
            <person name="Schenkelaars Q."/>
            <person name="Jourda C."/>
            <person name="Duchesne M."/>
            <person name="Belahbib H."/>
            <person name="Rocher C."/>
            <person name="Selva M."/>
            <person name="Riesgo A."/>
            <person name="Vervoort M."/>
            <person name="Leys S.P."/>
            <person name="Kodjabachian L."/>
            <person name="Le Bivic A."/>
            <person name="Borchiellini C."/>
            <person name="Claverie J.M."/>
            <person name="Renard E."/>
        </authorList>
    </citation>
    <scope>NUCLEOTIDE SEQUENCE [LARGE SCALE GENOMIC DNA]</scope>
    <source>
        <strain evidence="8">SPO-2</strain>
    </source>
</reference>
<comment type="cofactor">
    <cofactor evidence="1 6 7">
        <name>pyridoxal 5'-phosphate</name>
        <dbReference type="ChEBI" id="CHEBI:597326"/>
    </cofactor>
</comment>
<dbReference type="GO" id="GO:0016831">
    <property type="term" value="F:carboxy-lyase activity"/>
    <property type="evidence" value="ECO:0007669"/>
    <property type="project" value="UniProtKB-KW"/>
</dbReference>
<evidence type="ECO:0000256" key="6">
    <source>
        <dbReference type="PIRSR" id="PIRSR602129-50"/>
    </source>
</evidence>
<dbReference type="GO" id="GO:0030170">
    <property type="term" value="F:pyridoxal phosphate binding"/>
    <property type="evidence" value="ECO:0007669"/>
    <property type="project" value="InterPro"/>
</dbReference>
<dbReference type="Pfam" id="PF00282">
    <property type="entry name" value="Pyridoxal_deC"/>
    <property type="match status" value="1"/>
</dbReference>
<keyword evidence="4 6" id="KW-0663">Pyridoxal phosphate</keyword>
<dbReference type="InterPro" id="IPR015424">
    <property type="entry name" value="PyrdxlP-dep_Trfase"/>
</dbReference>
<comment type="caution">
    <text evidence="8">The sequence shown here is derived from an EMBL/GenBank/DDBJ whole genome shotgun (WGS) entry which is preliminary data.</text>
</comment>
<evidence type="ECO:0000256" key="7">
    <source>
        <dbReference type="RuleBase" id="RU000382"/>
    </source>
</evidence>
<evidence type="ECO:0000313" key="9">
    <source>
        <dbReference type="Proteomes" id="UP001165289"/>
    </source>
</evidence>
<keyword evidence="3" id="KW-0210">Decarboxylase</keyword>
<dbReference type="EMBL" id="JAKMXF010000277">
    <property type="protein sequence ID" value="KAI6653388.1"/>
    <property type="molecule type" value="Genomic_DNA"/>
</dbReference>
<name>A0AAV7JWM5_9METZ</name>
<evidence type="ECO:0000256" key="5">
    <source>
        <dbReference type="ARBA" id="ARBA00023239"/>
    </source>
</evidence>
<dbReference type="SUPFAM" id="SSF53383">
    <property type="entry name" value="PLP-dependent transferases"/>
    <property type="match status" value="1"/>
</dbReference>
<evidence type="ECO:0000256" key="3">
    <source>
        <dbReference type="ARBA" id="ARBA00022793"/>
    </source>
</evidence>
<comment type="similarity">
    <text evidence="2 7">Belongs to the group II decarboxylase family.</text>
</comment>
<evidence type="ECO:0000256" key="2">
    <source>
        <dbReference type="ARBA" id="ARBA00009533"/>
    </source>
</evidence>
<dbReference type="PANTHER" id="PTHR45677">
    <property type="entry name" value="GLUTAMATE DECARBOXYLASE-RELATED"/>
    <property type="match status" value="1"/>
</dbReference>
<proteinExistence type="inferred from homology"/>
<dbReference type="AlphaFoldDB" id="A0AAV7JWM5"/>
<dbReference type="PANTHER" id="PTHR45677:SF8">
    <property type="entry name" value="CYSTEINE SULFINIC ACID DECARBOXYLASE"/>
    <property type="match status" value="1"/>
</dbReference>
<dbReference type="Gene3D" id="3.40.640.10">
    <property type="entry name" value="Type I PLP-dependent aspartate aminotransferase-like (Major domain)"/>
    <property type="match status" value="1"/>
</dbReference>
<evidence type="ECO:0000256" key="1">
    <source>
        <dbReference type="ARBA" id="ARBA00001933"/>
    </source>
</evidence>
<accession>A0AAV7JWM5</accession>
<keyword evidence="9" id="KW-1185">Reference proteome</keyword>
<keyword evidence="5 7" id="KW-0456">Lyase</keyword>
<dbReference type="GO" id="GO:0005737">
    <property type="term" value="C:cytoplasm"/>
    <property type="evidence" value="ECO:0007669"/>
    <property type="project" value="TreeGrafter"/>
</dbReference>
<dbReference type="Gene3D" id="3.90.1150.170">
    <property type="match status" value="1"/>
</dbReference>
<evidence type="ECO:0000313" key="8">
    <source>
        <dbReference type="EMBL" id="KAI6653388.1"/>
    </source>
</evidence>
<gene>
    <name evidence="8" type="ORF">LOD99_3607</name>
</gene>
<feature type="modified residue" description="N6-(pyridoxal phosphate)lysine" evidence="6">
    <location>
        <position position="304"/>
    </location>
</feature>
<dbReference type="Proteomes" id="UP001165289">
    <property type="component" value="Unassembled WGS sequence"/>
</dbReference>
<dbReference type="GO" id="GO:0019752">
    <property type="term" value="P:carboxylic acid metabolic process"/>
    <property type="evidence" value="ECO:0007669"/>
    <property type="project" value="InterPro"/>
</dbReference>
<dbReference type="InterPro" id="IPR002129">
    <property type="entry name" value="PyrdxlP-dep_de-COase"/>
</dbReference>
<organism evidence="8 9">
    <name type="scientific">Oopsacas minuta</name>
    <dbReference type="NCBI Taxonomy" id="111878"/>
    <lineage>
        <taxon>Eukaryota</taxon>
        <taxon>Metazoa</taxon>
        <taxon>Porifera</taxon>
        <taxon>Hexactinellida</taxon>
        <taxon>Hexasterophora</taxon>
        <taxon>Lyssacinosida</taxon>
        <taxon>Leucopsacidae</taxon>
        <taxon>Oopsacas</taxon>
    </lineage>
</organism>
<dbReference type="InterPro" id="IPR015421">
    <property type="entry name" value="PyrdxlP-dep_Trfase_major"/>
</dbReference>
<protein>
    <submittedName>
        <fullName evidence="8">Glutamate decarboxylase 2</fullName>
    </submittedName>
</protein>